<evidence type="ECO:0000256" key="8">
    <source>
        <dbReference type="ARBA" id="ARBA00049244"/>
    </source>
</evidence>
<gene>
    <name evidence="11" type="primary">holA</name>
    <name evidence="11" type="ORF">C7B81_12135</name>
</gene>
<dbReference type="Proteomes" id="UP000238218">
    <property type="component" value="Unassembled WGS sequence"/>
</dbReference>
<dbReference type="InterPro" id="IPR048466">
    <property type="entry name" value="DNA_pol3_delta-like_C"/>
</dbReference>
<dbReference type="InterPro" id="IPR027417">
    <property type="entry name" value="P-loop_NTPase"/>
</dbReference>
<reference evidence="11 12" key="2">
    <citation type="submission" date="2018-03" db="EMBL/GenBank/DDBJ databases">
        <title>The ancient ancestry and fast evolution of plastids.</title>
        <authorList>
            <person name="Moore K.R."/>
            <person name="Magnabosco C."/>
            <person name="Momper L."/>
            <person name="Gold D.A."/>
            <person name="Bosak T."/>
            <person name="Fournier G.P."/>
        </authorList>
    </citation>
    <scope>NUCLEOTIDE SEQUENCE [LARGE SCALE GENOMIC DNA]</scope>
    <source>
        <strain evidence="11 12">CCALA 015</strain>
    </source>
</reference>
<dbReference type="Pfam" id="PF21694">
    <property type="entry name" value="DNA_pol3_delta_C"/>
    <property type="match status" value="1"/>
</dbReference>
<dbReference type="SUPFAM" id="SSF52540">
    <property type="entry name" value="P-loop containing nucleoside triphosphate hydrolases"/>
    <property type="match status" value="1"/>
</dbReference>
<comment type="caution">
    <text evidence="11">The sequence shown here is derived from an EMBL/GenBank/DDBJ whole genome shotgun (WGS) entry which is preliminary data.</text>
</comment>
<evidence type="ECO:0000256" key="7">
    <source>
        <dbReference type="ARBA" id="ARBA00034754"/>
    </source>
</evidence>
<dbReference type="InterPro" id="IPR010372">
    <property type="entry name" value="DNA_pol3_delta_N"/>
</dbReference>
<feature type="domain" description="DNA polymerase III delta subunit-like C-terminal" evidence="10">
    <location>
        <begin position="216"/>
        <end position="317"/>
    </location>
</feature>
<keyword evidence="5" id="KW-0235">DNA replication</keyword>
<dbReference type="Pfam" id="PF06144">
    <property type="entry name" value="DNA_pol3_delta"/>
    <property type="match status" value="1"/>
</dbReference>
<evidence type="ECO:0000256" key="3">
    <source>
        <dbReference type="ARBA" id="ARBA00022679"/>
    </source>
</evidence>
<evidence type="ECO:0000313" key="11">
    <source>
        <dbReference type="EMBL" id="PSB36683.1"/>
    </source>
</evidence>
<sequence length="341" mass="35418">MPIHLYWGDDEAARQRALAAQIEALVDPTWAAINLSRLDGADAGQAARALEEARTPPFGAGARVVVLQRSPFCQACPAELAAQLEAAVELIPPDGHLFLVSEGKPDARLRTTKRLRTLAEEQSFTLPPIWDGAGQIERVQSAARDRGLTLAPAAAEALAEAIGSDGMRLASELEKLALHAGGGGGGGSGGGGGGPITAEAVAALIGGQVTSSLAVGDALLAQHPAEAIALVEALLEVGEPALRIVAALASQIRGWLWVCLLERSGEQDVAVIAKAAGIGNPKRIYVMRKQIRGRSPDQLLALLRRLLDVEAALKRGADPGDAFRDGFLLAALAQPGSGPRR</sequence>
<keyword evidence="6" id="KW-0239">DNA-directed DNA polymerase</keyword>
<evidence type="ECO:0000259" key="9">
    <source>
        <dbReference type="Pfam" id="PF06144"/>
    </source>
</evidence>
<dbReference type="SUPFAM" id="SSF48019">
    <property type="entry name" value="post-AAA+ oligomerization domain-like"/>
    <property type="match status" value="1"/>
</dbReference>
<evidence type="ECO:0000259" key="10">
    <source>
        <dbReference type="Pfam" id="PF21694"/>
    </source>
</evidence>
<keyword evidence="3" id="KW-0808">Transferase</keyword>
<dbReference type="EMBL" id="PVWP01000008">
    <property type="protein sequence ID" value="PSB36683.1"/>
    <property type="molecule type" value="Genomic_DNA"/>
</dbReference>
<name>A0ABX5F5P8_9CHRO</name>
<protein>
    <recommendedName>
        <fullName evidence="2">DNA polymerase III subunit delta</fullName>
        <ecNumber evidence="1">2.7.7.7</ecNumber>
    </recommendedName>
</protein>
<comment type="similarity">
    <text evidence="7">Belongs to the DNA polymerase HolA subunit family.</text>
</comment>
<evidence type="ECO:0000256" key="2">
    <source>
        <dbReference type="ARBA" id="ARBA00017703"/>
    </source>
</evidence>
<dbReference type="EC" id="2.7.7.7" evidence="1"/>
<evidence type="ECO:0000256" key="6">
    <source>
        <dbReference type="ARBA" id="ARBA00022932"/>
    </source>
</evidence>
<dbReference type="InterPro" id="IPR008921">
    <property type="entry name" value="DNA_pol3_clamp-load_cplx_C"/>
</dbReference>
<proteinExistence type="inferred from homology"/>
<dbReference type="InterPro" id="IPR005790">
    <property type="entry name" value="DNA_polIII_delta"/>
</dbReference>
<dbReference type="Gene3D" id="1.10.8.60">
    <property type="match status" value="1"/>
</dbReference>
<evidence type="ECO:0000256" key="4">
    <source>
        <dbReference type="ARBA" id="ARBA00022695"/>
    </source>
</evidence>
<organism evidence="11 12">
    <name type="scientific">Aphanothece cf. minutissima CCALA 015</name>
    <dbReference type="NCBI Taxonomy" id="2107695"/>
    <lineage>
        <taxon>Bacteria</taxon>
        <taxon>Bacillati</taxon>
        <taxon>Cyanobacteriota</taxon>
        <taxon>Cyanophyceae</taxon>
        <taxon>Oscillatoriophycideae</taxon>
        <taxon>Chroococcales</taxon>
        <taxon>Aphanothecaceae</taxon>
        <taxon>Aphanothece</taxon>
    </lineage>
</organism>
<evidence type="ECO:0000256" key="5">
    <source>
        <dbReference type="ARBA" id="ARBA00022705"/>
    </source>
</evidence>
<keyword evidence="4" id="KW-0548">Nucleotidyltransferase</keyword>
<dbReference type="PANTHER" id="PTHR34388:SF1">
    <property type="entry name" value="DNA POLYMERASE III SUBUNIT DELTA"/>
    <property type="match status" value="1"/>
</dbReference>
<accession>A0ABX5F5P8</accession>
<keyword evidence="12" id="KW-1185">Reference proteome</keyword>
<dbReference type="PANTHER" id="PTHR34388">
    <property type="entry name" value="DNA POLYMERASE III SUBUNIT DELTA"/>
    <property type="match status" value="1"/>
</dbReference>
<dbReference type="Gene3D" id="3.40.50.300">
    <property type="entry name" value="P-loop containing nucleotide triphosphate hydrolases"/>
    <property type="match status" value="1"/>
</dbReference>
<feature type="domain" description="DNA polymerase III delta N-terminal" evidence="9">
    <location>
        <begin position="4"/>
        <end position="117"/>
    </location>
</feature>
<reference evidence="11 12" key="1">
    <citation type="submission" date="2018-02" db="EMBL/GenBank/DDBJ databases">
        <authorList>
            <person name="Moore K."/>
            <person name="Momper L."/>
        </authorList>
    </citation>
    <scope>NUCLEOTIDE SEQUENCE [LARGE SCALE GENOMIC DNA]</scope>
    <source>
        <strain evidence="11 12">CCALA 015</strain>
    </source>
</reference>
<evidence type="ECO:0000313" key="12">
    <source>
        <dbReference type="Proteomes" id="UP000238218"/>
    </source>
</evidence>
<evidence type="ECO:0000256" key="1">
    <source>
        <dbReference type="ARBA" id="ARBA00012417"/>
    </source>
</evidence>
<dbReference type="NCBIfam" id="TIGR01128">
    <property type="entry name" value="holA"/>
    <property type="match status" value="1"/>
</dbReference>
<dbReference type="Gene3D" id="1.20.272.10">
    <property type="match status" value="1"/>
</dbReference>
<comment type="catalytic activity">
    <reaction evidence="8">
        <text>DNA(n) + a 2'-deoxyribonucleoside 5'-triphosphate = DNA(n+1) + diphosphate</text>
        <dbReference type="Rhea" id="RHEA:22508"/>
        <dbReference type="Rhea" id="RHEA-COMP:17339"/>
        <dbReference type="Rhea" id="RHEA-COMP:17340"/>
        <dbReference type="ChEBI" id="CHEBI:33019"/>
        <dbReference type="ChEBI" id="CHEBI:61560"/>
        <dbReference type="ChEBI" id="CHEBI:173112"/>
        <dbReference type="EC" id="2.7.7.7"/>
    </reaction>
</comment>
<dbReference type="RefSeq" id="WP_106222081.1">
    <property type="nucleotide sequence ID" value="NZ_PVWP01000008.1"/>
</dbReference>